<protein>
    <submittedName>
        <fullName evidence="1">Uncharacterized protein</fullName>
    </submittedName>
</protein>
<sequence length="255" mass="28513">MENLRRIFCSESLKSCSVLFTKEPSNEELHKHLQSTSIECQTLNLHDSFVTEKLFVDHVDRNLIEHATSLLRETPEIQTPSQYHSSNCLLLIHSVKPSKSDEETDSLNVQSIDTLSRNLPLKNFTDVCKSVCSEDRISRGIIIQPEKFSSLIRKKFHTRASASFANDFSPLKLITLKEIDSSIIASTVTKSSNPTTAGPNPPGEILDLIQITIISLDSTSKSHCDLIGNALAKRNRNRFGNDTMSRLSDPNFPSD</sequence>
<accession>A0A0N0U3W1</accession>
<name>A0A0N0U3W1_9HYME</name>
<organism evidence="1 2">
    <name type="scientific">Melipona quadrifasciata</name>
    <dbReference type="NCBI Taxonomy" id="166423"/>
    <lineage>
        <taxon>Eukaryota</taxon>
        <taxon>Metazoa</taxon>
        <taxon>Ecdysozoa</taxon>
        <taxon>Arthropoda</taxon>
        <taxon>Hexapoda</taxon>
        <taxon>Insecta</taxon>
        <taxon>Pterygota</taxon>
        <taxon>Neoptera</taxon>
        <taxon>Endopterygota</taxon>
        <taxon>Hymenoptera</taxon>
        <taxon>Apocrita</taxon>
        <taxon>Aculeata</taxon>
        <taxon>Apoidea</taxon>
        <taxon>Anthophila</taxon>
        <taxon>Apidae</taxon>
        <taxon>Melipona</taxon>
    </lineage>
</organism>
<reference evidence="1 2" key="1">
    <citation type="submission" date="2015-07" db="EMBL/GenBank/DDBJ databases">
        <title>The genome of Melipona quadrifasciata.</title>
        <authorList>
            <person name="Pan H."/>
            <person name="Kapheim K."/>
        </authorList>
    </citation>
    <scope>NUCLEOTIDE SEQUENCE [LARGE SCALE GENOMIC DNA]</scope>
    <source>
        <strain evidence="1">0111107301</strain>
        <tissue evidence="1">Whole body</tissue>
    </source>
</reference>
<evidence type="ECO:0000313" key="2">
    <source>
        <dbReference type="Proteomes" id="UP000053105"/>
    </source>
</evidence>
<dbReference type="EMBL" id="KQ435859">
    <property type="protein sequence ID" value="KOX70471.1"/>
    <property type="molecule type" value="Genomic_DNA"/>
</dbReference>
<proteinExistence type="predicted"/>
<dbReference type="Proteomes" id="UP000053105">
    <property type="component" value="Unassembled WGS sequence"/>
</dbReference>
<keyword evidence="2" id="KW-1185">Reference proteome</keyword>
<evidence type="ECO:0000313" key="1">
    <source>
        <dbReference type="EMBL" id="KOX70471.1"/>
    </source>
</evidence>
<gene>
    <name evidence="1" type="ORF">WN51_02527</name>
</gene>
<dbReference type="AlphaFoldDB" id="A0A0N0U3W1"/>